<feature type="domain" description="Carbohydrate kinase PfkB" evidence="3">
    <location>
        <begin position="29"/>
        <end position="291"/>
    </location>
</feature>
<evidence type="ECO:0000313" key="4">
    <source>
        <dbReference type="EMBL" id="EPD30601.1"/>
    </source>
</evidence>
<dbReference type="SUPFAM" id="SSF53613">
    <property type="entry name" value="Ribokinase-like"/>
    <property type="match status" value="1"/>
</dbReference>
<evidence type="ECO:0000256" key="1">
    <source>
        <dbReference type="ARBA" id="ARBA00022679"/>
    </source>
</evidence>
<evidence type="ECO:0000313" key="5">
    <source>
        <dbReference type="Proteomes" id="UP000014387"/>
    </source>
</evidence>
<protein>
    <recommendedName>
        <fullName evidence="3">Carbohydrate kinase PfkB domain-containing protein</fullName>
    </recommendedName>
</protein>
<evidence type="ECO:0000259" key="3">
    <source>
        <dbReference type="Pfam" id="PF00294"/>
    </source>
</evidence>
<dbReference type="EMBL" id="AGWN01000001">
    <property type="protein sequence ID" value="EPD30601.1"/>
    <property type="molecule type" value="Genomic_DNA"/>
</dbReference>
<accession>A0A9W5RE11</accession>
<dbReference type="OrthoDB" id="8578462at2"/>
<sequence length="315" mass="33347">MARFLSTEPVVLNLPIAIEKLPERGSMIPARSVLSSPGGGYLGMVAVANMGVTTGMLSMLGTGPNSYMIRKDLEENGVQILTGEVIGDIGVSIQLVEDEGDNTVIVSAGVESDLLLDQIETIEFEDGDVLLVHGSVISGGAAGQRFANWVSGIDLKVKVVLAPSPMLDSIDPKLWEPLLQRADVLTMNLREAGLLPRLLKELDPARTLEEYLKPECVQVTRMGSLGCQYRDGVAGELKQVPAYATRSVDTSGVGNVHIAVMCGALARGQDMHAALLMANAAGAVMVSHAYAFPVPTMREIADVMTFAGEDGGESL</sequence>
<dbReference type="Proteomes" id="UP000014387">
    <property type="component" value="Unassembled WGS sequence"/>
</dbReference>
<dbReference type="RefSeq" id="WP_016443713.1">
    <property type="nucleotide sequence ID" value="NZ_KE150266.1"/>
</dbReference>
<keyword evidence="1" id="KW-0808">Transferase</keyword>
<reference evidence="4 5" key="1">
    <citation type="submission" date="2013-05" db="EMBL/GenBank/DDBJ databases">
        <title>The Genome Sequence of Actinomyces europaeus ACS-120-V-COL10B.</title>
        <authorList>
            <consortium name="The Broad Institute Genomics Platform"/>
            <person name="Earl A."/>
            <person name="Ward D."/>
            <person name="Feldgarden M."/>
            <person name="Gevers D."/>
            <person name="Saerens B."/>
            <person name="Vaneechoutte M."/>
            <person name="Walker B."/>
            <person name="Young S."/>
            <person name="Zeng Q."/>
            <person name="Gargeya S."/>
            <person name="Fitzgerald M."/>
            <person name="Haas B."/>
            <person name="Abouelleil A."/>
            <person name="Allen A.W."/>
            <person name="Alvarado L."/>
            <person name="Arachchi H.M."/>
            <person name="Berlin A.M."/>
            <person name="Chapman S.B."/>
            <person name="Gainer-Dewar J."/>
            <person name="Goldberg J."/>
            <person name="Griggs A."/>
            <person name="Gujja S."/>
            <person name="Hansen M."/>
            <person name="Howarth C."/>
            <person name="Imamovic A."/>
            <person name="Ireland A."/>
            <person name="Larimer J."/>
            <person name="McCowan C."/>
            <person name="Murphy C."/>
            <person name="Pearson M."/>
            <person name="Poon T.W."/>
            <person name="Priest M."/>
            <person name="Roberts A."/>
            <person name="Saif S."/>
            <person name="Shea T."/>
            <person name="Sisk P."/>
            <person name="Sykes S."/>
            <person name="Wortman J."/>
            <person name="Nusbaum C."/>
            <person name="Birren B."/>
        </authorList>
    </citation>
    <scope>NUCLEOTIDE SEQUENCE [LARGE SCALE GENOMIC DNA]</scope>
    <source>
        <strain evidence="4 5">ACS-120-V-Col10b</strain>
    </source>
</reference>
<gene>
    <name evidence="4" type="ORF">HMPREF9238_00347</name>
</gene>
<keyword evidence="5" id="KW-1185">Reference proteome</keyword>
<proteinExistence type="predicted"/>
<dbReference type="Gene3D" id="3.40.1190.20">
    <property type="match status" value="1"/>
</dbReference>
<dbReference type="AlphaFoldDB" id="A0A9W5RE11"/>
<dbReference type="InterPro" id="IPR011611">
    <property type="entry name" value="PfkB_dom"/>
</dbReference>
<organism evidence="4 5">
    <name type="scientific">Gleimia europaea ACS-120-V-Col10b</name>
    <dbReference type="NCBI Taxonomy" id="883069"/>
    <lineage>
        <taxon>Bacteria</taxon>
        <taxon>Bacillati</taxon>
        <taxon>Actinomycetota</taxon>
        <taxon>Actinomycetes</taxon>
        <taxon>Actinomycetales</taxon>
        <taxon>Actinomycetaceae</taxon>
        <taxon>Gleimia</taxon>
    </lineage>
</organism>
<dbReference type="GO" id="GO:0016301">
    <property type="term" value="F:kinase activity"/>
    <property type="evidence" value="ECO:0007669"/>
    <property type="project" value="UniProtKB-KW"/>
</dbReference>
<evidence type="ECO:0000256" key="2">
    <source>
        <dbReference type="ARBA" id="ARBA00022777"/>
    </source>
</evidence>
<dbReference type="PANTHER" id="PTHR10584">
    <property type="entry name" value="SUGAR KINASE"/>
    <property type="match status" value="1"/>
</dbReference>
<keyword evidence="2" id="KW-0418">Kinase</keyword>
<name>A0A9W5RE11_9ACTO</name>
<dbReference type="InterPro" id="IPR029056">
    <property type="entry name" value="Ribokinase-like"/>
</dbReference>
<comment type="caution">
    <text evidence="4">The sequence shown here is derived from an EMBL/GenBank/DDBJ whole genome shotgun (WGS) entry which is preliminary data.</text>
</comment>
<dbReference type="PANTHER" id="PTHR10584:SF166">
    <property type="entry name" value="RIBOKINASE"/>
    <property type="match status" value="1"/>
</dbReference>
<dbReference type="Pfam" id="PF00294">
    <property type="entry name" value="PfkB"/>
    <property type="match status" value="1"/>
</dbReference>